<dbReference type="AlphaFoldDB" id="A0A552VB36"/>
<dbReference type="InterPro" id="IPR006665">
    <property type="entry name" value="OmpA-like"/>
</dbReference>
<dbReference type="Proteomes" id="UP000320643">
    <property type="component" value="Unassembled WGS sequence"/>
</dbReference>
<dbReference type="OrthoDB" id="9782229at2"/>
<protein>
    <submittedName>
        <fullName evidence="4">OmpA family protein</fullName>
    </submittedName>
</protein>
<comment type="caution">
    <text evidence="4">The sequence shown here is derived from an EMBL/GenBank/DDBJ whole genome shotgun (WGS) entry which is preliminary data.</text>
</comment>
<evidence type="ECO:0000313" key="4">
    <source>
        <dbReference type="EMBL" id="TRW27580.1"/>
    </source>
</evidence>
<organism evidence="4 5">
    <name type="scientific">Flavobacterium zepuense</name>
    <dbReference type="NCBI Taxonomy" id="2593302"/>
    <lineage>
        <taxon>Bacteria</taxon>
        <taxon>Pseudomonadati</taxon>
        <taxon>Bacteroidota</taxon>
        <taxon>Flavobacteriia</taxon>
        <taxon>Flavobacteriales</taxon>
        <taxon>Flavobacteriaceae</taxon>
        <taxon>Flavobacterium</taxon>
    </lineage>
</organism>
<dbReference type="SUPFAM" id="SSF103088">
    <property type="entry name" value="OmpA-like"/>
    <property type="match status" value="2"/>
</dbReference>
<dbReference type="InterPro" id="IPR036737">
    <property type="entry name" value="OmpA-like_sf"/>
</dbReference>
<dbReference type="PANTHER" id="PTHR30329:SF21">
    <property type="entry name" value="LIPOPROTEIN YIAD-RELATED"/>
    <property type="match status" value="1"/>
</dbReference>
<dbReference type="InterPro" id="IPR050330">
    <property type="entry name" value="Bact_OuterMem_StrucFunc"/>
</dbReference>
<keyword evidence="2" id="KW-0732">Signal</keyword>
<keyword evidence="5" id="KW-1185">Reference proteome</keyword>
<dbReference type="PANTHER" id="PTHR30329">
    <property type="entry name" value="STATOR ELEMENT OF FLAGELLAR MOTOR COMPLEX"/>
    <property type="match status" value="1"/>
</dbReference>
<keyword evidence="1" id="KW-0472">Membrane</keyword>
<name>A0A552VB36_9FLAO</name>
<gene>
    <name evidence="4" type="ORF">FMM05_02775</name>
</gene>
<dbReference type="GO" id="GO:0016020">
    <property type="term" value="C:membrane"/>
    <property type="evidence" value="ECO:0007669"/>
    <property type="project" value="UniProtKB-UniRule"/>
</dbReference>
<dbReference type="Gene3D" id="3.30.1330.60">
    <property type="entry name" value="OmpA-like domain"/>
    <property type="match status" value="2"/>
</dbReference>
<evidence type="ECO:0000256" key="2">
    <source>
        <dbReference type="SAM" id="SignalP"/>
    </source>
</evidence>
<feature type="signal peptide" evidence="2">
    <location>
        <begin position="1"/>
        <end position="19"/>
    </location>
</feature>
<evidence type="ECO:0000256" key="1">
    <source>
        <dbReference type="PROSITE-ProRule" id="PRU00473"/>
    </source>
</evidence>
<proteinExistence type="predicted"/>
<evidence type="ECO:0000313" key="5">
    <source>
        <dbReference type="Proteomes" id="UP000320643"/>
    </source>
</evidence>
<dbReference type="CDD" id="cd07185">
    <property type="entry name" value="OmpA_C-like"/>
    <property type="match status" value="1"/>
</dbReference>
<reference evidence="4 5" key="1">
    <citation type="submission" date="2019-07" db="EMBL/GenBank/DDBJ databases">
        <title>Flavobacterium sp. nov., isolated from glacier ice.</title>
        <authorList>
            <person name="Liu Q."/>
            <person name="Xin Y.-H."/>
        </authorList>
    </citation>
    <scope>NUCLEOTIDE SEQUENCE [LARGE SCALE GENOMIC DNA]</scope>
    <source>
        <strain evidence="4 5">ZT4R6</strain>
    </source>
</reference>
<accession>A0A552VB36</accession>
<evidence type="ECO:0000259" key="3">
    <source>
        <dbReference type="PROSITE" id="PS51123"/>
    </source>
</evidence>
<feature type="chain" id="PRO_5021753581" evidence="2">
    <location>
        <begin position="20"/>
        <end position="298"/>
    </location>
</feature>
<dbReference type="EMBL" id="VJVZ01000001">
    <property type="protein sequence ID" value="TRW27580.1"/>
    <property type="molecule type" value="Genomic_DNA"/>
</dbReference>
<dbReference type="Pfam" id="PF00691">
    <property type="entry name" value="OmpA"/>
    <property type="match status" value="1"/>
</dbReference>
<sequence length="298" mass="33707">MKRLFSILMLLLFPAMLMAQDQFSIYFDSNKYELTPIEQGRLLGWINTNGTSKILAINGYTDEDGTIGLNDTLSQRRVTTVFRNIKGKVNTREDFKTRSFGKLHKQSPIKAENRKVTIYFLKQKDLARESEVLGLTEAPKTTAPAKPKGPVSYPASVMAMGAGGKEEELKLDQAFMKQLGEAKKGEKIRIPNLNFYENTFGVMPDSRPRLFELLEVMKANPLLKIKLQGHVCCMKADRNDLSTQRAKAIMMFLNKSGIDKSRLSFEGFGVSQPMYAIPEKDANEREANRRVEVLIVEN</sequence>
<feature type="domain" description="OmpA-like" evidence="3">
    <location>
        <begin position="184"/>
        <end position="298"/>
    </location>
</feature>
<dbReference type="RefSeq" id="WP_143371808.1">
    <property type="nucleotide sequence ID" value="NZ_VJVZ01000001.1"/>
</dbReference>
<dbReference type="PROSITE" id="PS51123">
    <property type="entry name" value="OMPA_2"/>
    <property type="match status" value="1"/>
</dbReference>